<dbReference type="CDD" id="cd03784">
    <property type="entry name" value="GT1_Gtf-like"/>
    <property type="match status" value="1"/>
</dbReference>
<keyword evidence="2 3" id="KW-0808">Transferase</keyword>
<dbReference type="FunFam" id="3.40.50.2000:FF:000063">
    <property type="entry name" value="Glycosyltransferase"/>
    <property type="match status" value="1"/>
</dbReference>
<keyword evidence="3" id="KW-0328">Glycosyltransferase</keyword>
<protein>
    <recommendedName>
        <fullName evidence="4">Glycosyltransferase</fullName>
        <ecNumber evidence="4">2.4.1.-</ecNumber>
    </recommendedName>
</protein>
<evidence type="ECO:0000256" key="4">
    <source>
        <dbReference type="RuleBase" id="RU362057"/>
    </source>
</evidence>
<dbReference type="Gene3D" id="3.40.50.2000">
    <property type="entry name" value="Glycogen Phosphorylase B"/>
    <property type="match status" value="2"/>
</dbReference>
<dbReference type="EMBL" id="LSRQ01000099">
    <property type="protein sequence ID" value="OAY85403.1"/>
    <property type="molecule type" value="Genomic_DNA"/>
</dbReference>
<comment type="caution">
    <text evidence="5">The sequence shown here is derived from an EMBL/GenBank/DDBJ whole genome shotgun (WGS) entry which is preliminary data.</text>
</comment>
<gene>
    <name evidence="5" type="ORF">ACMD2_13939</name>
</gene>
<evidence type="ECO:0000313" key="6">
    <source>
        <dbReference type="Proteomes" id="UP000092600"/>
    </source>
</evidence>
<dbReference type="STRING" id="4615.A0A199W862"/>
<dbReference type="InterPro" id="IPR035595">
    <property type="entry name" value="UDP_glycos_trans_CS"/>
</dbReference>
<dbReference type="InterPro" id="IPR002213">
    <property type="entry name" value="UDP_glucos_trans"/>
</dbReference>
<dbReference type="GO" id="GO:0035251">
    <property type="term" value="F:UDP-glucosyltransferase activity"/>
    <property type="evidence" value="ECO:0007669"/>
    <property type="project" value="TreeGrafter"/>
</dbReference>
<dbReference type="Pfam" id="PF00201">
    <property type="entry name" value="UDPGT"/>
    <property type="match status" value="1"/>
</dbReference>
<reference evidence="5 6" key="1">
    <citation type="journal article" date="2016" name="DNA Res.">
        <title>The draft genome of MD-2 pineapple using hybrid error correction of long reads.</title>
        <authorList>
            <person name="Redwan R.M."/>
            <person name="Saidin A."/>
            <person name="Kumar S.V."/>
        </authorList>
    </citation>
    <scope>NUCLEOTIDE SEQUENCE [LARGE SCALE GENOMIC DNA]</scope>
    <source>
        <strain evidence="6">cv. MD2</strain>
        <tissue evidence="5">Leaf</tissue>
    </source>
</reference>
<evidence type="ECO:0000256" key="3">
    <source>
        <dbReference type="RuleBase" id="RU003718"/>
    </source>
</evidence>
<comment type="similarity">
    <text evidence="1 3">Belongs to the UDP-glycosyltransferase family.</text>
</comment>
<dbReference type="AlphaFoldDB" id="A0A199W862"/>
<proteinExistence type="inferred from homology"/>
<dbReference type="PANTHER" id="PTHR48047:SF19">
    <property type="entry name" value="GLYCOSYLTRANSFERASE"/>
    <property type="match status" value="1"/>
</dbReference>
<dbReference type="EC" id="2.4.1.-" evidence="4"/>
<dbReference type="SUPFAM" id="SSF53756">
    <property type="entry name" value="UDP-Glycosyltransferase/glycogen phosphorylase"/>
    <property type="match status" value="1"/>
</dbReference>
<accession>A0A199W862</accession>
<dbReference type="Proteomes" id="UP000092600">
    <property type="component" value="Unassembled WGS sequence"/>
</dbReference>
<evidence type="ECO:0000256" key="1">
    <source>
        <dbReference type="ARBA" id="ARBA00009995"/>
    </source>
</evidence>
<evidence type="ECO:0000256" key="2">
    <source>
        <dbReference type="ARBA" id="ARBA00022679"/>
    </source>
</evidence>
<name>A0A199W862_ANACO</name>
<dbReference type="PANTHER" id="PTHR48047">
    <property type="entry name" value="GLYCOSYLTRANSFERASE"/>
    <property type="match status" value="1"/>
</dbReference>
<evidence type="ECO:0000313" key="5">
    <source>
        <dbReference type="EMBL" id="OAY85403.1"/>
    </source>
</evidence>
<organism evidence="5 6">
    <name type="scientific">Ananas comosus</name>
    <name type="common">Pineapple</name>
    <name type="synonym">Ananas ananas</name>
    <dbReference type="NCBI Taxonomy" id="4615"/>
    <lineage>
        <taxon>Eukaryota</taxon>
        <taxon>Viridiplantae</taxon>
        <taxon>Streptophyta</taxon>
        <taxon>Embryophyta</taxon>
        <taxon>Tracheophyta</taxon>
        <taxon>Spermatophyta</taxon>
        <taxon>Magnoliopsida</taxon>
        <taxon>Liliopsida</taxon>
        <taxon>Poales</taxon>
        <taxon>Bromeliaceae</taxon>
        <taxon>Bromelioideae</taxon>
        <taxon>Ananas</taxon>
    </lineage>
</organism>
<dbReference type="PROSITE" id="PS00375">
    <property type="entry name" value="UDPGT"/>
    <property type="match status" value="1"/>
</dbReference>
<sequence length="455" mass="48601">MLDMARLFAERGVRVSVAVTPSTAAGLLASSYPSLRPVLLPPFSSATAGLPDGAESTSALPSALISPAFIAACDEFSSPFLSLLRLHRPHALVADFHFPWAAHHAASLSLPIPLLSFHGTSHFSTAVAAVLSHAKPHLDPALVDDEDASFLLPWLPDPPIRLTRAEIPGHVANPTDLVRRMSEAHALAHGMLMNSFRAFEAPYLDLMSRFVRSWTLGPVHLPLQPQPQPHSDVVSWLDARPPGSAVYVCFGSLGRFTPAQLRAIALGLEAAGRPFVWVVKKELDVASPECLPAGFEGRVGERGRIVNGWAPQRAILRHAAVGGFVTHCGWNSLMEAVAAGKPLATWPLHAEQFFNERFVVDVAGVGVRVGGGAKKRAWSDDEAARPDVPAEEVAAAVEALMGGGDAAEARRRRAAELGQEAERAVAEGGSSYDDLSRLIAELVQIKSAQNGSYYP</sequence>